<dbReference type="InterPro" id="IPR007208">
    <property type="entry name" value="MrpF/PhaF-like"/>
</dbReference>
<keyword evidence="4" id="KW-1003">Cell membrane</keyword>
<comment type="subcellular location">
    <subcellularLocation>
        <location evidence="1">Cell membrane</location>
        <topology evidence="1">Multi-pass membrane protein</topology>
    </subcellularLocation>
</comment>
<evidence type="ECO:0000256" key="4">
    <source>
        <dbReference type="ARBA" id="ARBA00022475"/>
    </source>
</evidence>
<evidence type="ECO:0000256" key="2">
    <source>
        <dbReference type="ARBA" id="ARBA00009212"/>
    </source>
</evidence>
<feature type="transmembrane region" description="Helical" evidence="8">
    <location>
        <begin position="6"/>
        <end position="25"/>
    </location>
</feature>
<keyword evidence="10" id="KW-1185">Reference proteome</keyword>
<evidence type="ECO:0000256" key="6">
    <source>
        <dbReference type="ARBA" id="ARBA00022989"/>
    </source>
</evidence>
<evidence type="ECO:0000256" key="7">
    <source>
        <dbReference type="ARBA" id="ARBA00023136"/>
    </source>
</evidence>
<keyword evidence="3" id="KW-0813">Transport</keyword>
<dbReference type="Pfam" id="PF04066">
    <property type="entry name" value="MrpF_PhaF"/>
    <property type="match status" value="1"/>
</dbReference>
<feature type="transmembrane region" description="Helical" evidence="8">
    <location>
        <begin position="62"/>
        <end position="85"/>
    </location>
</feature>
<comment type="similarity">
    <text evidence="2">Belongs to the CPA3 antiporters (TC 2.A.63) subunit F family.</text>
</comment>
<protein>
    <submittedName>
        <fullName evidence="9">Monovalent cation/H+ antiporter complex subunit F</fullName>
    </submittedName>
</protein>
<evidence type="ECO:0000313" key="10">
    <source>
        <dbReference type="Proteomes" id="UP001589700"/>
    </source>
</evidence>
<keyword evidence="5 8" id="KW-0812">Transmembrane</keyword>
<comment type="caution">
    <text evidence="9">The sequence shown here is derived from an EMBL/GenBank/DDBJ whole genome shotgun (WGS) entry which is preliminary data.</text>
</comment>
<feature type="transmembrane region" description="Helical" evidence="8">
    <location>
        <begin position="37"/>
        <end position="56"/>
    </location>
</feature>
<keyword evidence="6 8" id="KW-1133">Transmembrane helix</keyword>
<keyword evidence="7 8" id="KW-0472">Membrane</keyword>
<dbReference type="PANTHER" id="PTHR34702">
    <property type="entry name" value="NA(+)/H(+) ANTIPORTER SUBUNIT F1"/>
    <property type="match status" value="1"/>
</dbReference>
<name>A0ABV5JW66_9ACTN</name>
<dbReference type="EMBL" id="JBHMDY010000008">
    <property type="protein sequence ID" value="MFB9260939.1"/>
    <property type="molecule type" value="Genomic_DNA"/>
</dbReference>
<evidence type="ECO:0000313" key="9">
    <source>
        <dbReference type="EMBL" id="MFB9260939.1"/>
    </source>
</evidence>
<evidence type="ECO:0000256" key="8">
    <source>
        <dbReference type="SAM" id="Phobius"/>
    </source>
</evidence>
<evidence type="ECO:0000256" key="1">
    <source>
        <dbReference type="ARBA" id="ARBA00004651"/>
    </source>
</evidence>
<reference evidence="9 10" key="1">
    <citation type="submission" date="2024-09" db="EMBL/GenBank/DDBJ databases">
        <authorList>
            <person name="Sun Q."/>
            <person name="Mori K."/>
        </authorList>
    </citation>
    <scope>NUCLEOTIDE SEQUENCE [LARGE SCALE GENOMIC DNA]</scope>
    <source>
        <strain evidence="9 10">CCM 7659</strain>
    </source>
</reference>
<evidence type="ECO:0000256" key="5">
    <source>
        <dbReference type="ARBA" id="ARBA00022692"/>
    </source>
</evidence>
<dbReference type="RefSeq" id="WP_182633154.1">
    <property type="nucleotide sequence ID" value="NZ_JAALDM010000234.1"/>
</dbReference>
<accession>A0ABV5JW66</accession>
<proteinExistence type="inferred from homology"/>
<gene>
    <name evidence="9" type="ORF">ACFFVD_14130</name>
</gene>
<evidence type="ECO:0000256" key="3">
    <source>
        <dbReference type="ARBA" id="ARBA00022448"/>
    </source>
</evidence>
<dbReference type="PANTHER" id="PTHR34702:SF1">
    <property type="entry name" value="NA(+)_H(+) ANTIPORTER SUBUNIT F"/>
    <property type="match status" value="1"/>
</dbReference>
<sequence>MSPLLTVLLALATVIVAASMLVAAYRAFRGPGDATRAVMADLTYFCAVALFVMFVIRVGSAVALDVVMLGSLLGVLSTVALARLLSRGRR</sequence>
<organism evidence="9 10">
    <name type="scientific">Dietzia aerolata</name>
    <dbReference type="NCBI Taxonomy" id="595984"/>
    <lineage>
        <taxon>Bacteria</taxon>
        <taxon>Bacillati</taxon>
        <taxon>Actinomycetota</taxon>
        <taxon>Actinomycetes</taxon>
        <taxon>Mycobacteriales</taxon>
        <taxon>Dietziaceae</taxon>
        <taxon>Dietzia</taxon>
    </lineage>
</organism>
<dbReference type="Proteomes" id="UP001589700">
    <property type="component" value="Unassembled WGS sequence"/>
</dbReference>